<feature type="compositionally biased region" description="Polar residues" evidence="2">
    <location>
        <begin position="324"/>
        <end position="335"/>
    </location>
</feature>
<evidence type="ECO:0000256" key="1">
    <source>
        <dbReference type="SAM" id="Coils"/>
    </source>
</evidence>
<gene>
    <name evidence="3" type="ORF">CSAL01_12809</name>
</gene>
<feature type="compositionally biased region" description="Pro residues" evidence="2">
    <location>
        <begin position="178"/>
        <end position="190"/>
    </location>
</feature>
<dbReference type="Proteomes" id="UP000070121">
    <property type="component" value="Unassembled WGS sequence"/>
</dbReference>
<feature type="compositionally biased region" description="Basic and acidic residues" evidence="2">
    <location>
        <begin position="506"/>
        <end position="517"/>
    </location>
</feature>
<dbReference type="PANTHER" id="PTHR37827:SF1">
    <property type="entry name" value="HNH DOMAIN-CONTAINING PROTEIN"/>
    <property type="match status" value="1"/>
</dbReference>
<dbReference type="EMBL" id="JFFI01001948">
    <property type="protein sequence ID" value="KXH48532.1"/>
    <property type="molecule type" value="Genomic_DNA"/>
</dbReference>
<feature type="region of interest" description="Disordered" evidence="2">
    <location>
        <begin position="71"/>
        <end position="234"/>
    </location>
</feature>
<accession>A0A135TK97</accession>
<sequence>MYILSTVARSITSRSLVRAEQIQSNHGLSVRFFTCSCSLCGAEAPRQSDEVAQHSRSTLSGGAPVIVEHSNGANQAGASGPQAASYQPPEKPKAPSAWGSLGSQIAKARPIPKVVNKNPTPTSGKGAASGSTPLSKMKTTTAAAPTRKAQSRSANQSPSPPASAQWGAFHALQVQGPAPDPNPPPKPKPQLRPLEKPRARAGAPAPRWKRNSLPAHERAGKWGGFHQEQGVAASGEVEDEEFLVFLPEGGERLVVDDEYGPSLLADFDLEPVVEGSVDLSPETSLSKDVGEMSEEVKAQETEAKAMESEMEKADGHQAYALDSGSLQEDGQLNRLSTERPVPSSTQHQPNAASTSISKREKARARAATSIKSQRGGPKRAAGSGTRSWGSFFENVERDDPEIARTTGNEEEADAPPPTACLSPGHDATSGSKVHPEPTRKTHEEILPPISNPHELDASPAKVTPAAEARARSGFITQAEAAALIDRLSRERGVPVMKAPGPNLEDSSTKIRPDRHEPAVQEDAIIVPREQALAAMFQEPVGPLPWDVNEHEHAAIEETQTCHSQDIVRTEQRLTEQRRIKEYVTERRAKELREQEQERRTEERRMRKLCNAEKRVKELREEERRAHEKARQANERRAAECRILERRIKELGAGGPSPEERLMKRYANFQAMQQSHPSNIAKEALRDFDYILAELLTERVEHHHEVRFIRNWLYWLKGLVTHMDEGNIAPGFCDLCERKTHQITRHHVIPRTQRDRDRFTIEEMNELLQLCQPCHRALHKAIPNNEVLAVEFNSLARIAEHPRIQSWLIFAKAHSIRDLHGLMRPQAADGLYKLEGDERQLHLLRIEQVAAQFASRGRKDFRALRDFLKFWVPYPVTGSDLRHVLTNQKEGESWKENVINDAGDGASGEVRSAIEALFNSAGLLLAQLRYTIPGLYLPLPSPGIKGGLIFTRKQIY</sequence>
<dbReference type="STRING" id="1209931.A0A135TK97"/>
<dbReference type="OrthoDB" id="4850648at2759"/>
<feature type="compositionally biased region" description="Low complexity" evidence="2">
    <location>
        <begin position="136"/>
        <end position="165"/>
    </location>
</feature>
<proteinExistence type="predicted"/>
<evidence type="ECO:0000256" key="2">
    <source>
        <dbReference type="SAM" id="MobiDB-lite"/>
    </source>
</evidence>
<reference evidence="3 4" key="1">
    <citation type="submission" date="2014-02" db="EMBL/GenBank/DDBJ databases">
        <title>The genome sequence of Colletotrichum salicis CBS 607.94.</title>
        <authorList>
            <person name="Baroncelli R."/>
            <person name="Thon M.R."/>
        </authorList>
    </citation>
    <scope>NUCLEOTIDE SEQUENCE [LARGE SCALE GENOMIC DNA]</scope>
    <source>
        <strain evidence="3 4">CBS 607.94</strain>
    </source>
</reference>
<dbReference type="PANTHER" id="PTHR37827">
    <property type="entry name" value="TUDOR DOMAIN-CONTAINING PROTEIN"/>
    <property type="match status" value="1"/>
</dbReference>
<feature type="region of interest" description="Disordered" evidence="2">
    <location>
        <begin position="494"/>
        <end position="517"/>
    </location>
</feature>
<dbReference type="AlphaFoldDB" id="A0A135TK97"/>
<feature type="compositionally biased region" description="Polar residues" evidence="2">
    <location>
        <begin position="71"/>
        <end position="85"/>
    </location>
</feature>
<feature type="compositionally biased region" description="Polar residues" evidence="2">
    <location>
        <begin position="117"/>
        <end position="134"/>
    </location>
</feature>
<feature type="region of interest" description="Disordered" evidence="2">
    <location>
        <begin position="276"/>
        <end position="464"/>
    </location>
</feature>
<comment type="caution">
    <text evidence="3">The sequence shown here is derived from an EMBL/GenBank/DDBJ whole genome shotgun (WGS) entry which is preliminary data.</text>
</comment>
<evidence type="ECO:0000313" key="3">
    <source>
        <dbReference type="EMBL" id="KXH48532.1"/>
    </source>
</evidence>
<feature type="compositionally biased region" description="Basic and acidic residues" evidence="2">
    <location>
        <begin position="288"/>
        <end position="315"/>
    </location>
</feature>
<evidence type="ECO:0000313" key="4">
    <source>
        <dbReference type="Proteomes" id="UP000070121"/>
    </source>
</evidence>
<dbReference type="InterPro" id="IPR003615">
    <property type="entry name" value="HNH_nuc"/>
</dbReference>
<feature type="compositionally biased region" description="Polar residues" evidence="2">
    <location>
        <begin position="342"/>
        <end position="356"/>
    </location>
</feature>
<name>A0A135TK97_9PEZI</name>
<organism evidence="3 4">
    <name type="scientific">Colletotrichum salicis</name>
    <dbReference type="NCBI Taxonomy" id="1209931"/>
    <lineage>
        <taxon>Eukaryota</taxon>
        <taxon>Fungi</taxon>
        <taxon>Dikarya</taxon>
        <taxon>Ascomycota</taxon>
        <taxon>Pezizomycotina</taxon>
        <taxon>Sordariomycetes</taxon>
        <taxon>Hypocreomycetidae</taxon>
        <taxon>Glomerellales</taxon>
        <taxon>Glomerellaceae</taxon>
        <taxon>Colletotrichum</taxon>
        <taxon>Colletotrichum acutatum species complex</taxon>
    </lineage>
</organism>
<dbReference type="CDD" id="cd00085">
    <property type="entry name" value="HNHc"/>
    <property type="match status" value="1"/>
</dbReference>
<feature type="compositionally biased region" description="Basic and acidic residues" evidence="2">
    <location>
        <begin position="433"/>
        <end position="445"/>
    </location>
</feature>
<protein>
    <recommendedName>
        <fullName evidence="5">HNH nuclease domain-containing protein</fullName>
    </recommendedName>
</protein>
<evidence type="ECO:0008006" key="5">
    <source>
        <dbReference type="Google" id="ProtNLM"/>
    </source>
</evidence>
<keyword evidence="4" id="KW-1185">Reference proteome</keyword>
<keyword evidence="1" id="KW-0175">Coiled coil</keyword>
<feature type="coiled-coil region" evidence="1">
    <location>
        <begin position="591"/>
        <end position="635"/>
    </location>
</feature>